<dbReference type="GO" id="GO:0043565">
    <property type="term" value="F:sequence-specific DNA binding"/>
    <property type="evidence" value="ECO:0007669"/>
    <property type="project" value="TreeGrafter"/>
</dbReference>
<reference evidence="7" key="1">
    <citation type="submission" date="2016-11" db="EMBL/GenBank/DDBJ databases">
        <authorList>
            <person name="Varghese N."/>
            <person name="Submissions S."/>
        </authorList>
    </citation>
    <scope>NUCLEOTIDE SEQUENCE [LARGE SCALE GENOMIC DNA]</scope>
    <source>
        <strain evidence="7">DSM 100564</strain>
    </source>
</reference>
<dbReference type="InterPro" id="IPR036388">
    <property type="entry name" value="WH-like_DNA-bd_sf"/>
</dbReference>
<dbReference type="SUPFAM" id="SSF46785">
    <property type="entry name" value="Winged helix' DNA-binding domain"/>
    <property type="match status" value="1"/>
</dbReference>
<evidence type="ECO:0000256" key="2">
    <source>
        <dbReference type="ARBA" id="ARBA00023015"/>
    </source>
</evidence>
<dbReference type="Gene3D" id="3.40.190.10">
    <property type="entry name" value="Periplasmic binding protein-like II"/>
    <property type="match status" value="2"/>
</dbReference>
<evidence type="ECO:0000256" key="3">
    <source>
        <dbReference type="ARBA" id="ARBA00023125"/>
    </source>
</evidence>
<dbReference type="PANTHER" id="PTHR30537:SF26">
    <property type="entry name" value="GLYCINE CLEAVAGE SYSTEM TRANSCRIPTIONAL ACTIVATOR"/>
    <property type="match status" value="1"/>
</dbReference>
<dbReference type="EMBL" id="FQZQ01000001">
    <property type="protein sequence ID" value="SHI39592.1"/>
    <property type="molecule type" value="Genomic_DNA"/>
</dbReference>
<proteinExistence type="inferred from homology"/>
<keyword evidence="7" id="KW-1185">Reference proteome</keyword>
<dbReference type="SUPFAM" id="SSF53850">
    <property type="entry name" value="Periplasmic binding protein-like II"/>
    <property type="match status" value="1"/>
</dbReference>
<dbReference type="InterPro" id="IPR036390">
    <property type="entry name" value="WH_DNA-bd_sf"/>
</dbReference>
<evidence type="ECO:0000256" key="1">
    <source>
        <dbReference type="ARBA" id="ARBA00009437"/>
    </source>
</evidence>
<dbReference type="PROSITE" id="PS50931">
    <property type="entry name" value="HTH_LYSR"/>
    <property type="match status" value="1"/>
</dbReference>
<gene>
    <name evidence="6" type="ORF">SAMN05444000_10137</name>
</gene>
<dbReference type="InterPro" id="IPR005119">
    <property type="entry name" value="LysR_subst-bd"/>
</dbReference>
<dbReference type="Proteomes" id="UP000183982">
    <property type="component" value="Unassembled WGS sequence"/>
</dbReference>
<dbReference type="InterPro" id="IPR058163">
    <property type="entry name" value="LysR-type_TF_proteobact-type"/>
</dbReference>
<evidence type="ECO:0000313" key="6">
    <source>
        <dbReference type="EMBL" id="SHI39592.1"/>
    </source>
</evidence>
<dbReference type="PRINTS" id="PR00039">
    <property type="entry name" value="HTHLYSR"/>
</dbReference>
<comment type="similarity">
    <text evidence="1">Belongs to the LysR transcriptional regulatory family.</text>
</comment>
<feature type="domain" description="HTH lysR-type" evidence="5">
    <location>
        <begin position="6"/>
        <end position="63"/>
    </location>
</feature>
<dbReference type="PANTHER" id="PTHR30537">
    <property type="entry name" value="HTH-TYPE TRANSCRIPTIONAL REGULATOR"/>
    <property type="match status" value="1"/>
</dbReference>
<dbReference type="Pfam" id="PF00126">
    <property type="entry name" value="HTH_1"/>
    <property type="match status" value="1"/>
</dbReference>
<dbReference type="STRING" id="1470563.SAMN05444000_10137"/>
<keyword evidence="4" id="KW-0804">Transcription</keyword>
<accession>A0A1M6ASZ9</accession>
<evidence type="ECO:0000313" key="7">
    <source>
        <dbReference type="Proteomes" id="UP000183982"/>
    </source>
</evidence>
<organism evidence="6 7">
    <name type="scientific">Shimia gijangensis</name>
    <dbReference type="NCBI Taxonomy" id="1470563"/>
    <lineage>
        <taxon>Bacteria</taxon>
        <taxon>Pseudomonadati</taxon>
        <taxon>Pseudomonadota</taxon>
        <taxon>Alphaproteobacteria</taxon>
        <taxon>Rhodobacterales</taxon>
        <taxon>Roseobacteraceae</taxon>
    </lineage>
</organism>
<dbReference type="GO" id="GO:0003700">
    <property type="term" value="F:DNA-binding transcription factor activity"/>
    <property type="evidence" value="ECO:0007669"/>
    <property type="project" value="InterPro"/>
</dbReference>
<dbReference type="AlphaFoldDB" id="A0A1M6ASZ9"/>
<dbReference type="Gene3D" id="1.10.10.10">
    <property type="entry name" value="Winged helix-like DNA-binding domain superfamily/Winged helix DNA-binding domain"/>
    <property type="match status" value="1"/>
</dbReference>
<dbReference type="FunFam" id="1.10.10.10:FF:000038">
    <property type="entry name" value="Glycine cleavage system transcriptional activator"/>
    <property type="match status" value="1"/>
</dbReference>
<sequence>MQNALPPLNWLRAFEAAARHLSFTDAAAELHMTQSAVSQQIKSLEGHLGTPLFHRRPRSLELTSTGLLYLPVVREAFRTLLRGTRAMLGPQSQVLQIQSNITFAIHWLAPRLGRFHALYPDVRLNIRTELWEPRDMAEGADIEIRYTLSPPPDLEARLIRQDHYYPVTAPGYSVGLDDLATHPLYDCAKLMCNWPSWAEDQALDWPNPHVTYCTTYSVSMAVAAAGGGVALAHDTIASGLIADGKLVAPFEHRVAMQEAYYLMIAPHARDIPAAHAFSDWLIGEIAAEDNLPPGLHLFTNTPG</sequence>
<keyword evidence="2" id="KW-0805">Transcription regulation</keyword>
<protein>
    <submittedName>
        <fullName evidence="6">Transcriptional regulator, LysR family</fullName>
    </submittedName>
</protein>
<dbReference type="Pfam" id="PF03466">
    <property type="entry name" value="LysR_substrate"/>
    <property type="match status" value="1"/>
</dbReference>
<dbReference type="OrthoDB" id="9813056at2"/>
<evidence type="ECO:0000256" key="4">
    <source>
        <dbReference type="ARBA" id="ARBA00023163"/>
    </source>
</evidence>
<dbReference type="InterPro" id="IPR000847">
    <property type="entry name" value="LysR_HTH_N"/>
</dbReference>
<dbReference type="RefSeq" id="WP_073248191.1">
    <property type="nucleotide sequence ID" value="NZ_FQZQ01000001.1"/>
</dbReference>
<evidence type="ECO:0000259" key="5">
    <source>
        <dbReference type="PROSITE" id="PS50931"/>
    </source>
</evidence>
<name>A0A1M6ASZ9_9RHOB</name>
<keyword evidence="3" id="KW-0238">DNA-binding</keyword>
<dbReference type="GO" id="GO:0006351">
    <property type="term" value="P:DNA-templated transcription"/>
    <property type="evidence" value="ECO:0007669"/>
    <property type="project" value="TreeGrafter"/>
</dbReference>